<evidence type="ECO:0000256" key="1">
    <source>
        <dbReference type="ARBA" id="ARBA00005641"/>
    </source>
</evidence>
<dbReference type="PANTHER" id="PTHR31308">
    <property type="match status" value="1"/>
</dbReference>
<dbReference type="GO" id="GO:0000272">
    <property type="term" value="P:polysaccharide catabolic process"/>
    <property type="evidence" value="ECO:0007669"/>
    <property type="project" value="InterPro"/>
</dbReference>
<protein>
    <submittedName>
        <fullName evidence="6">Uncharacterized protein</fullName>
    </submittedName>
</protein>
<dbReference type="GO" id="GO:0016042">
    <property type="term" value="P:lipid catabolic process"/>
    <property type="evidence" value="ECO:0007669"/>
    <property type="project" value="UniProtKB-ARBA"/>
</dbReference>
<feature type="domain" description="Glycoside hydrolase family 5 C-terminal" evidence="5">
    <location>
        <begin position="562"/>
        <end position="621"/>
    </location>
</feature>
<dbReference type="PANTHER" id="PTHR31308:SF5">
    <property type="entry name" value="ERGOSTERYL-BETA-GLUCOSIDASE"/>
    <property type="match status" value="1"/>
</dbReference>
<dbReference type="Gene3D" id="3.20.20.80">
    <property type="entry name" value="Glycosidases"/>
    <property type="match status" value="2"/>
</dbReference>
<dbReference type="EMBL" id="FWDO01000005">
    <property type="protein sequence ID" value="SLM19033.1"/>
    <property type="molecule type" value="Genomic_DNA"/>
</dbReference>
<dbReference type="InterPro" id="IPR041036">
    <property type="entry name" value="GH5_C"/>
</dbReference>
<gene>
    <name evidence="6" type="ORF">SPIRO4BDMA_50548</name>
</gene>
<comment type="similarity">
    <text evidence="1">Belongs to the glycosyl hydrolase 5 (cellulase A) family.</text>
</comment>
<evidence type="ECO:0000256" key="3">
    <source>
        <dbReference type="ARBA" id="ARBA00023295"/>
    </source>
</evidence>
<dbReference type="InterPro" id="IPR013780">
    <property type="entry name" value="Glyco_hydro_b"/>
</dbReference>
<keyword evidence="2" id="KW-0378">Hydrolase</keyword>
<dbReference type="AlphaFoldDB" id="A0A3P3XSZ0"/>
<dbReference type="Pfam" id="PF18564">
    <property type="entry name" value="Glyco_hydro_5_C"/>
    <property type="match status" value="1"/>
</dbReference>
<organism evidence="6">
    <name type="scientific">uncultured spirochete</name>
    <dbReference type="NCBI Taxonomy" id="156406"/>
    <lineage>
        <taxon>Bacteria</taxon>
        <taxon>Pseudomonadati</taxon>
        <taxon>Spirochaetota</taxon>
        <taxon>Spirochaetia</taxon>
        <taxon>Spirochaetales</taxon>
        <taxon>environmental samples</taxon>
    </lineage>
</organism>
<evidence type="ECO:0000256" key="2">
    <source>
        <dbReference type="ARBA" id="ARBA00022801"/>
    </source>
</evidence>
<reference evidence="6" key="1">
    <citation type="submission" date="2017-02" db="EMBL/GenBank/DDBJ databases">
        <authorList>
            <person name="Regsiter A."/>
            <person name="William W."/>
        </authorList>
    </citation>
    <scope>NUCLEOTIDE SEQUENCE</scope>
    <source>
        <strain evidence="6">BdmA 4</strain>
    </source>
</reference>
<dbReference type="InterPro" id="IPR017853">
    <property type="entry name" value="GH"/>
</dbReference>
<dbReference type="InterPro" id="IPR001547">
    <property type="entry name" value="Glyco_hydro_5"/>
</dbReference>
<dbReference type="InterPro" id="IPR052066">
    <property type="entry name" value="Glycosphingolipid_Hydrolases"/>
</dbReference>
<dbReference type="Pfam" id="PF00150">
    <property type="entry name" value="Cellulase"/>
    <property type="match status" value="1"/>
</dbReference>
<keyword evidence="3" id="KW-0326">Glycosidase</keyword>
<accession>A0A3P3XSZ0</accession>
<proteinExistence type="inferred from homology"/>
<evidence type="ECO:0000259" key="4">
    <source>
        <dbReference type="Pfam" id="PF00150"/>
    </source>
</evidence>
<dbReference type="GO" id="GO:1901136">
    <property type="term" value="P:carbohydrate derivative catabolic process"/>
    <property type="evidence" value="ECO:0007669"/>
    <property type="project" value="UniProtKB-ARBA"/>
</dbReference>
<evidence type="ECO:0000313" key="6">
    <source>
        <dbReference type="EMBL" id="SLM19033.1"/>
    </source>
</evidence>
<feature type="domain" description="Glycoside hydrolase family 5" evidence="4">
    <location>
        <begin position="63"/>
        <end position="240"/>
    </location>
</feature>
<dbReference type="Gene3D" id="2.60.40.1180">
    <property type="entry name" value="Golgi alpha-mannosidase II"/>
    <property type="match status" value="1"/>
</dbReference>
<name>A0A3P3XSZ0_9SPIR</name>
<dbReference type="GO" id="GO:0008422">
    <property type="term" value="F:beta-glucosidase activity"/>
    <property type="evidence" value="ECO:0007669"/>
    <property type="project" value="TreeGrafter"/>
</dbReference>
<sequence>MMIAGTACGHFTDESGRWLMLRGVNLGGSSKVPTVPDGRSHAREGFYDGAHVSFVGRPFPPEEADEHFSRLARWGQNFVRLVVPWEALEHAGPGLYDSVYLEYLEGIVEAAARHGISLYIDPHQDVWSRWTGGDGAPLWTLEAVGFEPRNLHASGAAMLHQEMGERYPQMQWFSNHLRLACATMFTLFFAGNDFTPGIEVAGEPIQDFLQGRYIEAFGMLAERLAAYPNVAGFGSMNEPGEGFIGIGDIRAPRNDLLLPGLAPTPWEAMCAGEGVATTAEHIEVKGGRMRSVGRVSLGTPGTRAWKDGEACIWRRVGIWDIEHGEAVLKKPQWFARAGIGSNEASSSQNPRFHRIFNQRYLKPFTAKFAARIGSVAGNMNRFMIFVESSPLGEMPAFTDASLETPPQETGNAPEVSTLVNETHWYDSLTLTLKRWTGFLAYDSTLQKVIIGPRAVRRNFREALARIVRYSRDFMGNAPTLLGEFGLPFDLNGRKAFRSGDFGVHQRALSAYYEALDANLLSATLWNYTADNTHAYGDGWNGEDLSVFCVEDGGGRALAGFVRPYAMAVAGNILRMQFDQGHGRFILEYAPDTSISAPSEVFVPMLQFPRGASISVSGATVAEPSLKIEGKTHCALAPTEPERYFMLRLDAKPDAQRCRLTILRL</sequence>
<evidence type="ECO:0000259" key="5">
    <source>
        <dbReference type="Pfam" id="PF18564"/>
    </source>
</evidence>
<dbReference type="SUPFAM" id="SSF51445">
    <property type="entry name" value="(Trans)glycosidases"/>
    <property type="match status" value="1"/>
</dbReference>